<feature type="non-terminal residue" evidence="1">
    <location>
        <position position="120"/>
    </location>
</feature>
<dbReference type="Proteomes" id="UP001432322">
    <property type="component" value="Unassembled WGS sequence"/>
</dbReference>
<accession>A0AAV5W1B9</accession>
<gene>
    <name evidence="1" type="ORF">PFISCL1PPCAC_16924</name>
</gene>
<reference evidence="1" key="1">
    <citation type="submission" date="2023-10" db="EMBL/GenBank/DDBJ databases">
        <title>Genome assembly of Pristionchus species.</title>
        <authorList>
            <person name="Yoshida K."/>
            <person name="Sommer R.J."/>
        </authorList>
    </citation>
    <scope>NUCLEOTIDE SEQUENCE</scope>
    <source>
        <strain evidence="1">RS5133</strain>
    </source>
</reference>
<comment type="caution">
    <text evidence="1">The sequence shown here is derived from an EMBL/GenBank/DDBJ whole genome shotgun (WGS) entry which is preliminary data.</text>
</comment>
<dbReference type="AlphaFoldDB" id="A0AAV5W1B9"/>
<evidence type="ECO:0000313" key="1">
    <source>
        <dbReference type="EMBL" id="GMT25627.1"/>
    </source>
</evidence>
<evidence type="ECO:0008006" key="3">
    <source>
        <dbReference type="Google" id="ProtNLM"/>
    </source>
</evidence>
<name>A0AAV5W1B9_9BILA</name>
<sequence>MRWLSRDAKKKRILAKTNAQCASLEHQSHLITIMSALEKSASILRLSPTIFCNRRFESATELVPEISMQFAKANDGFLKTAVYCYGMDVNIPVRDGMNICAAGDAADVLFITGKDAFSRV</sequence>
<proteinExistence type="predicted"/>
<evidence type="ECO:0000313" key="2">
    <source>
        <dbReference type="Proteomes" id="UP001432322"/>
    </source>
</evidence>
<keyword evidence="2" id="KW-1185">Reference proteome</keyword>
<organism evidence="1 2">
    <name type="scientific">Pristionchus fissidentatus</name>
    <dbReference type="NCBI Taxonomy" id="1538716"/>
    <lineage>
        <taxon>Eukaryota</taxon>
        <taxon>Metazoa</taxon>
        <taxon>Ecdysozoa</taxon>
        <taxon>Nematoda</taxon>
        <taxon>Chromadorea</taxon>
        <taxon>Rhabditida</taxon>
        <taxon>Rhabditina</taxon>
        <taxon>Diplogasteromorpha</taxon>
        <taxon>Diplogasteroidea</taxon>
        <taxon>Neodiplogasteridae</taxon>
        <taxon>Pristionchus</taxon>
    </lineage>
</organism>
<protein>
    <recommendedName>
        <fullName evidence="3">Ribosomal protein</fullName>
    </recommendedName>
</protein>
<dbReference type="EMBL" id="BTSY01000004">
    <property type="protein sequence ID" value="GMT25627.1"/>
    <property type="molecule type" value="Genomic_DNA"/>
</dbReference>